<evidence type="ECO:0000313" key="3">
    <source>
        <dbReference type="Proteomes" id="UP001165135"/>
    </source>
</evidence>
<comment type="caution">
    <text evidence="2">The sequence shown here is derived from an EMBL/GenBank/DDBJ whole genome shotgun (WGS) entry which is preliminary data.</text>
</comment>
<feature type="compositionally biased region" description="Basic and acidic residues" evidence="1">
    <location>
        <begin position="81"/>
        <end position="92"/>
    </location>
</feature>
<feature type="region of interest" description="Disordered" evidence="1">
    <location>
        <begin position="81"/>
        <end position="121"/>
    </location>
</feature>
<name>A0A9W6VVM6_9ACTN</name>
<accession>A0A9W6VVM6</accession>
<evidence type="ECO:0000256" key="1">
    <source>
        <dbReference type="SAM" id="MobiDB-lite"/>
    </source>
</evidence>
<protein>
    <submittedName>
        <fullName evidence="2">Uncharacterized protein</fullName>
    </submittedName>
</protein>
<dbReference type="AlphaFoldDB" id="A0A9W6VVM6"/>
<gene>
    <name evidence="2" type="ORF">Airi01_096210</name>
</gene>
<reference evidence="2" key="1">
    <citation type="submission" date="2023-03" db="EMBL/GenBank/DDBJ databases">
        <title>Actinoallomurus iriomotensis NBRC 103681.</title>
        <authorList>
            <person name="Ichikawa N."/>
            <person name="Sato H."/>
            <person name="Tonouchi N."/>
        </authorList>
    </citation>
    <scope>NUCLEOTIDE SEQUENCE</scope>
    <source>
        <strain evidence="2">NBRC 103681</strain>
    </source>
</reference>
<dbReference type="Proteomes" id="UP001165135">
    <property type="component" value="Unassembled WGS sequence"/>
</dbReference>
<proteinExistence type="predicted"/>
<dbReference type="EMBL" id="BSTJ01000018">
    <property type="protein sequence ID" value="GLY81354.1"/>
    <property type="molecule type" value="Genomic_DNA"/>
</dbReference>
<sequence length="121" mass="13086">MADTLPAVVTSGPPLIPRVIPADSDIAHASVLLKAQGRCRQTGHPENGQVPFRVEYHHGRREGPAPVVVDGRGAFHARQDMRGRQDVFRGVHEPAPGEAPAARRRGPHHLHDARAGGADRR</sequence>
<evidence type="ECO:0000313" key="2">
    <source>
        <dbReference type="EMBL" id="GLY81354.1"/>
    </source>
</evidence>
<organism evidence="2 3">
    <name type="scientific">Actinoallomurus iriomotensis</name>
    <dbReference type="NCBI Taxonomy" id="478107"/>
    <lineage>
        <taxon>Bacteria</taxon>
        <taxon>Bacillati</taxon>
        <taxon>Actinomycetota</taxon>
        <taxon>Actinomycetes</taxon>
        <taxon>Streptosporangiales</taxon>
        <taxon>Thermomonosporaceae</taxon>
        <taxon>Actinoallomurus</taxon>
    </lineage>
</organism>
<feature type="compositionally biased region" description="Basic and acidic residues" evidence="1">
    <location>
        <begin position="109"/>
        <end position="121"/>
    </location>
</feature>